<sequence length="87" mass="9305">MSDGISMASMTECNDLVDQMVNVDDGISDGMASMMAEAILGMIIDGMSLGISDGIDDGSKQTWLIRWNGMSLGIAEANLVDQMERNI</sequence>
<comment type="caution">
    <text evidence="1">The sequence shown here is derived from an EMBL/GenBank/DDBJ whole genome shotgun (WGS) entry which is preliminary data.</text>
</comment>
<evidence type="ECO:0000313" key="2">
    <source>
        <dbReference type="Proteomes" id="UP001054902"/>
    </source>
</evidence>
<reference evidence="1 2" key="1">
    <citation type="journal article" date="2021" name="Sci. Rep.">
        <title>The genome of the diatom Chaetoceros tenuissimus carries an ancient integrated fragment of an extant virus.</title>
        <authorList>
            <person name="Hongo Y."/>
            <person name="Kimura K."/>
            <person name="Takaki Y."/>
            <person name="Yoshida Y."/>
            <person name="Baba S."/>
            <person name="Kobayashi G."/>
            <person name="Nagasaki K."/>
            <person name="Hano T."/>
            <person name="Tomaru Y."/>
        </authorList>
    </citation>
    <scope>NUCLEOTIDE SEQUENCE [LARGE SCALE GENOMIC DNA]</scope>
    <source>
        <strain evidence="1 2">NIES-3715</strain>
    </source>
</reference>
<dbReference type="EMBL" id="BLLK01000060">
    <property type="protein sequence ID" value="GFH58132.1"/>
    <property type="molecule type" value="Genomic_DNA"/>
</dbReference>
<evidence type="ECO:0000313" key="1">
    <source>
        <dbReference type="EMBL" id="GFH58132.1"/>
    </source>
</evidence>
<accession>A0AAD3D626</accession>
<keyword evidence="2" id="KW-1185">Reference proteome</keyword>
<proteinExistence type="predicted"/>
<organism evidence="1 2">
    <name type="scientific">Chaetoceros tenuissimus</name>
    <dbReference type="NCBI Taxonomy" id="426638"/>
    <lineage>
        <taxon>Eukaryota</taxon>
        <taxon>Sar</taxon>
        <taxon>Stramenopiles</taxon>
        <taxon>Ochrophyta</taxon>
        <taxon>Bacillariophyta</taxon>
        <taxon>Coscinodiscophyceae</taxon>
        <taxon>Chaetocerotophycidae</taxon>
        <taxon>Chaetocerotales</taxon>
        <taxon>Chaetocerotaceae</taxon>
        <taxon>Chaetoceros</taxon>
    </lineage>
</organism>
<name>A0AAD3D626_9STRA</name>
<gene>
    <name evidence="1" type="ORF">CTEN210_14608</name>
</gene>
<dbReference type="Proteomes" id="UP001054902">
    <property type="component" value="Unassembled WGS sequence"/>
</dbReference>
<protein>
    <submittedName>
        <fullName evidence="1">Uncharacterized protein</fullName>
    </submittedName>
</protein>
<dbReference type="AlphaFoldDB" id="A0AAD3D626"/>